<accession>A0AAV3QT07</accession>
<organism evidence="1 2">
    <name type="scientific">Lithospermum erythrorhizon</name>
    <name type="common">Purple gromwell</name>
    <name type="synonym">Lithospermum officinale var. erythrorhizon</name>
    <dbReference type="NCBI Taxonomy" id="34254"/>
    <lineage>
        <taxon>Eukaryota</taxon>
        <taxon>Viridiplantae</taxon>
        <taxon>Streptophyta</taxon>
        <taxon>Embryophyta</taxon>
        <taxon>Tracheophyta</taxon>
        <taxon>Spermatophyta</taxon>
        <taxon>Magnoliopsida</taxon>
        <taxon>eudicotyledons</taxon>
        <taxon>Gunneridae</taxon>
        <taxon>Pentapetalae</taxon>
        <taxon>asterids</taxon>
        <taxon>lamiids</taxon>
        <taxon>Boraginales</taxon>
        <taxon>Boraginaceae</taxon>
        <taxon>Boraginoideae</taxon>
        <taxon>Lithospermeae</taxon>
        <taxon>Lithospermum</taxon>
    </lineage>
</organism>
<evidence type="ECO:0000313" key="1">
    <source>
        <dbReference type="EMBL" id="GAA0167242.1"/>
    </source>
</evidence>
<dbReference type="EMBL" id="BAABME010006016">
    <property type="protein sequence ID" value="GAA0167242.1"/>
    <property type="molecule type" value="Genomic_DNA"/>
</dbReference>
<comment type="caution">
    <text evidence="1">The sequence shown here is derived from an EMBL/GenBank/DDBJ whole genome shotgun (WGS) entry which is preliminary data.</text>
</comment>
<dbReference type="Proteomes" id="UP001454036">
    <property type="component" value="Unassembled WGS sequence"/>
</dbReference>
<keyword evidence="2" id="KW-1185">Reference proteome</keyword>
<reference evidence="1 2" key="1">
    <citation type="submission" date="2024-01" db="EMBL/GenBank/DDBJ databases">
        <title>The complete chloroplast genome sequence of Lithospermum erythrorhizon: insights into the phylogenetic relationship among Boraginaceae species and the maternal lineages of purple gromwells.</title>
        <authorList>
            <person name="Okada T."/>
            <person name="Watanabe K."/>
        </authorList>
    </citation>
    <scope>NUCLEOTIDE SEQUENCE [LARGE SCALE GENOMIC DNA]</scope>
</reference>
<dbReference type="AlphaFoldDB" id="A0AAV3QT07"/>
<sequence length="102" mass="10808">MIPPFLRAFHWDHQGTYVPIPGPVGPSRRGAYLYGASPANYVLVPRLACPATLFERASTCRRKAVIASGGGAGAAASRDVASWRLYCPVSGSFPLCTRGVSV</sequence>
<proteinExistence type="predicted"/>
<name>A0AAV3QT07_LITER</name>
<gene>
    <name evidence="1" type="ORF">LIER_22218</name>
</gene>
<evidence type="ECO:0000313" key="2">
    <source>
        <dbReference type="Proteomes" id="UP001454036"/>
    </source>
</evidence>
<protein>
    <submittedName>
        <fullName evidence="1">Uncharacterized protein</fullName>
    </submittedName>
</protein>